<protein>
    <recommendedName>
        <fullName evidence="12 13">DNA primase</fullName>
        <ecNumber evidence="12">2.7.7.101</ecNumber>
    </recommendedName>
</protein>
<evidence type="ECO:0000256" key="10">
    <source>
        <dbReference type="ARBA" id="ARBA00023125"/>
    </source>
</evidence>
<keyword evidence="3 12" id="KW-0808">Transferase</keyword>
<keyword evidence="11 12" id="KW-0804">Transcription</keyword>
<dbReference type="Pfam" id="PF08275">
    <property type="entry name" value="DNAG_N"/>
    <property type="match status" value="1"/>
</dbReference>
<evidence type="ECO:0000256" key="7">
    <source>
        <dbReference type="ARBA" id="ARBA00022771"/>
    </source>
</evidence>
<comment type="catalytic activity">
    <reaction evidence="12">
        <text>ssDNA + n NTP = ssDNA/pppN(pN)n-1 hybrid + (n-1) diphosphate.</text>
        <dbReference type="EC" id="2.7.7.101"/>
    </reaction>
</comment>
<evidence type="ECO:0000256" key="5">
    <source>
        <dbReference type="ARBA" id="ARBA00022705"/>
    </source>
</evidence>
<dbReference type="GO" id="GO:0003899">
    <property type="term" value="F:DNA-directed RNA polymerase activity"/>
    <property type="evidence" value="ECO:0007669"/>
    <property type="project" value="UniProtKB-UniRule"/>
</dbReference>
<keyword evidence="6 12" id="KW-0479">Metal-binding</keyword>
<evidence type="ECO:0000313" key="16">
    <source>
        <dbReference type="EMBL" id="MBC8176108.1"/>
    </source>
</evidence>
<dbReference type="Proteomes" id="UP000650524">
    <property type="component" value="Unassembled WGS sequence"/>
</dbReference>
<dbReference type="InterPro" id="IPR034151">
    <property type="entry name" value="TOPRIM_DnaG_bac"/>
</dbReference>
<dbReference type="InterPro" id="IPR013264">
    <property type="entry name" value="DNAG_N"/>
</dbReference>
<dbReference type="PANTHER" id="PTHR30313:SF2">
    <property type="entry name" value="DNA PRIMASE"/>
    <property type="match status" value="1"/>
</dbReference>
<dbReference type="HAMAP" id="MF_00974">
    <property type="entry name" value="DNA_primase_DnaG"/>
    <property type="match status" value="1"/>
</dbReference>
<keyword evidence="1 12" id="KW-0240">DNA-directed RNA polymerase</keyword>
<evidence type="ECO:0000256" key="3">
    <source>
        <dbReference type="ARBA" id="ARBA00022679"/>
    </source>
</evidence>
<comment type="similarity">
    <text evidence="12 13">Belongs to the DnaG primase family.</text>
</comment>
<dbReference type="GO" id="GO:0005737">
    <property type="term" value="C:cytoplasm"/>
    <property type="evidence" value="ECO:0007669"/>
    <property type="project" value="TreeGrafter"/>
</dbReference>
<dbReference type="FunFam" id="3.90.580.10:FF:000001">
    <property type="entry name" value="DNA primase"/>
    <property type="match status" value="1"/>
</dbReference>
<dbReference type="InterPro" id="IPR030846">
    <property type="entry name" value="DnaG_bac"/>
</dbReference>
<feature type="domain" description="Toprim" evidence="15">
    <location>
        <begin position="258"/>
        <end position="337"/>
    </location>
</feature>
<comment type="function">
    <text evidence="12 13">RNA polymerase that catalyzes the synthesis of short RNA molecules used as primers for DNA polymerase during DNA replication.</text>
</comment>
<dbReference type="GO" id="GO:0008270">
    <property type="term" value="F:zinc ion binding"/>
    <property type="evidence" value="ECO:0007669"/>
    <property type="project" value="UniProtKB-UniRule"/>
</dbReference>
<evidence type="ECO:0000256" key="1">
    <source>
        <dbReference type="ARBA" id="ARBA00022478"/>
    </source>
</evidence>
<evidence type="ECO:0000256" key="12">
    <source>
        <dbReference type="HAMAP-Rule" id="MF_00974"/>
    </source>
</evidence>
<dbReference type="InterPro" id="IPR050219">
    <property type="entry name" value="DnaG_primase"/>
</dbReference>
<dbReference type="CDD" id="cd03364">
    <property type="entry name" value="TOPRIM_DnaG_primases"/>
    <property type="match status" value="1"/>
</dbReference>
<dbReference type="InterPro" id="IPR019475">
    <property type="entry name" value="DNA_primase_DnaB-bd"/>
</dbReference>
<keyword evidence="2 12" id="KW-0639">Primosome</keyword>
<dbReference type="PROSITE" id="PS50880">
    <property type="entry name" value="TOPRIM"/>
    <property type="match status" value="1"/>
</dbReference>
<comment type="cofactor">
    <cofactor evidence="12 13 14">
        <name>Zn(2+)</name>
        <dbReference type="ChEBI" id="CHEBI:29105"/>
    </cofactor>
    <text evidence="12 13 14">Binds 1 zinc ion per monomer.</text>
</comment>
<dbReference type="InterPro" id="IPR006295">
    <property type="entry name" value="DNA_primase_DnaG"/>
</dbReference>
<dbReference type="InterPro" id="IPR002694">
    <property type="entry name" value="Znf_CHC2"/>
</dbReference>
<dbReference type="GO" id="GO:0003677">
    <property type="term" value="F:DNA binding"/>
    <property type="evidence" value="ECO:0007669"/>
    <property type="project" value="UniProtKB-KW"/>
</dbReference>
<evidence type="ECO:0000256" key="2">
    <source>
        <dbReference type="ARBA" id="ARBA00022515"/>
    </source>
</evidence>
<dbReference type="Pfam" id="PF13155">
    <property type="entry name" value="Toprim_2"/>
    <property type="match status" value="1"/>
</dbReference>
<reference evidence="16 17" key="1">
    <citation type="submission" date="2020-08" db="EMBL/GenBank/DDBJ databases">
        <title>Bridging the membrane lipid divide: bacteria of the FCB group superphylum have the potential to synthesize archaeal ether lipids.</title>
        <authorList>
            <person name="Villanueva L."/>
            <person name="Von Meijenfeldt F.A.B."/>
            <person name="Westbye A.B."/>
            <person name="Yadav S."/>
            <person name="Hopmans E.C."/>
            <person name="Dutilh B.E."/>
            <person name="Sinninghe Damste J.S."/>
        </authorList>
    </citation>
    <scope>NUCLEOTIDE SEQUENCE [LARGE SCALE GENOMIC DNA]</scope>
    <source>
        <strain evidence="16">NIOZ-UU27</strain>
    </source>
</reference>
<dbReference type="InterPro" id="IPR006171">
    <property type="entry name" value="TOPRIM_dom"/>
</dbReference>
<evidence type="ECO:0000256" key="6">
    <source>
        <dbReference type="ARBA" id="ARBA00022723"/>
    </source>
</evidence>
<dbReference type="Gene3D" id="3.90.580.10">
    <property type="entry name" value="Zinc finger, CHC2-type domain"/>
    <property type="match status" value="1"/>
</dbReference>
<name>A0A8J6T785_9DELT</name>
<feature type="zinc finger region" description="CHC2-type" evidence="12 14">
    <location>
        <begin position="38"/>
        <end position="62"/>
    </location>
</feature>
<keyword evidence="7 12" id="KW-0863">Zinc-finger</keyword>
<dbReference type="GO" id="GO:0000428">
    <property type="term" value="C:DNA-directed RNA polymerase complex"/>
    <property type="evidence" value="ECO:0007669"/>
    <property type="project" value="UniProtKB-KW"/>
</dbReference>
<dbReference type="InterPro" id="IPR037068">
    <property type="entry name" value="DNA_primase_core_N_sf"/>
</dbReference>
<keyword evidence="9" id="KW-0460">Magnesium</keyword>
<dbReference type="InterPro" id="IPR036977">
    <property type="entry name" value="DNA_primase_Znf_CHC2"/>
</dbReference>
<keyword evidence="4 12" id="KW-0548">Nucleotidyltransferase</keyword>
<gene>
    <name evidence="12" type="primary">dnaG</name>
    <name evidence="16" type="ORF">H8E19_01785</name>
</gene>
<evidence type="ECO:0000313" key="17">
    <source>
        <dbReference type="Proteomes" id="UP000650524"/>
    </source>
</evidence>
<comment type="caution">
    <text evidence="16">The sequence shown here is derived from an EMBL/GenBank/DDBJ whole genome shotgun (WGS) entry which is preliminary data.</text>
</comment>
<organism evidence="16 17">
    <name type="scientific">Candidatus Desulfacyla euxinica</name>
    <dbReference type="NCBI Taxonomy" id="2841693"/>
    <lineage>
        <taxon>Bacteria</taxon>
        <taxon>Deltaproteobacteria</taxon>
        <taxon>Candidatus Desulfacyla</taxon>
    </lineage>
</organism>
<dbReference type="Gene3D" id="3.90.980.10">
    <property type="entry name" value="DNA primase, catalytic core, N-terminal domain"/>
    <property type="match status" value="1"/>
</dbReference>
<proteinExistence type="inferred from homology"/>
<sequence>MPNHQSAKEEIKRAADIVQVIGQFVQLKKAGKNFIGLCPFHAEKDPSFTVSSDRQMFHCFGCKKGGDIFAFWMDYHGLTFPEALKDLAERYNVQITDKFSATEEKRRSNLRETLLKINEAAALYFQQALSKTARENPAADYLKKRAISKEIISEFRLGYAHDKWSGIVDYLKKHNIDPEKAVQAGLIIPKKGGGYYDRFRGRIMFPILNLRGQVVGFGGRVLDDSLPKYLNTPETPVFHKGEFPYGLHASFKAIRQKGLAVIVEGYMDLLALRRHGLDEVVATLGTALTDQHIRKIKGYAKEAVVVFDPDEAGRNAALRSLPLFLNEGLPARAVVLPDGHDPDSFVNTKGLPEFLKLLDSASSMFDFFLDQKLTQDDSDIEGKVHVLKEILPVLSQLRNTAQRSLYAGRLSERIGIKEEVVLSELKSFNQDRSGGTLERGLKSRLTDPKLDKKIGDIQLLNLLVHHPKTVTGLMDSGCKALLSDDTASKIVEVIFEKYRREGRFSPENIEESLDNDDVRIRLREVMVAGSIYSDQEVKQAVEEIREKARQKRLSDSVAEVKGDPEALNDLLLQLRAQISC</sequence>
<dbReference type="GO" id="GO:0006269">
    <property type="term" value="P:DNA replication, synthesis of primer"/>
    <property type="evidence" value="ECO:0007669"/>
    <property type="project" value="UniProtKB-UniRule"/>
</dbReference>
<evidence type="ECO:0000259" key="15">
    <source>
        <dbReference type="PROSITE" id="PS50880"/>
    </source>
</evidence>
<dbReference type="EC" id="2.7.7.101" evidence="12"/>
<comment type="subunit">
    <text evidence="12">Monomer. Interacts with DnaB.</text>
</comment>
<dbReference type="SMART" id="SM00493">
    <property type="entry name" value="TOPRIM"/>
    <property type="match status" value="1"/>
</dbReference>
<keyword evidence="10 12" id="KW-0238">DNA-binding</keyword>
<evidence type="ECO:0000256" key="13">
    <source>
        <dbReference type="PIRNR" id="PIRNR002811"/>
    </source>
</evidence>
<evidence type="ECO:0000256" key="8">
    <source>
        <dbReference type="ARBA" id="ARBA00022833"/>
    </source>
</evidence>
<dbReference type="AlphaFoldDB" id="A0A8J6T785"/>
<dbReference type="PANTHER" id="PTHR30313">
    <property type="entry name" value="DNA PRIMASE"/>
    <property type="match status" value="1"/>
</dbReference>
<accession>A0A8J6T785</accession>
<evidence type="ECO:0000256" key="9">
    <source>
        <dbReference type="ARBA" id="ARBA00022842"/>
    </source>
</evidence>
<evidence type="ECO:0000256" key="11">
    <source>
        <dbReference type="ARBA" id="ARBA00023163"/>
    </source>
</evidence>
<dbReference type="Pfam" id="PF01807">
    <property type="entry name" value="Zn_ribbon_DnaG"/>
    <property type="match status" value="1"/>
</dbReference>
<comment type="domain">
    <text evidence="12">Contains an N-terminal zinc-binding domain, a central core domain that contains the primase activity, and a C-terminal DnaB-binding domain.</text>
</comment>
<dbReference type="FunFam" id="3.90.980.10:FF:000001">
    <property type="entry name" value="DNA primase"/>
    <property type="match status" value="1"/>
</dbReference>
<evidence type="ECO:0000256" key="14">
    <source>
        <dbReference type="PIRSR" id="PIRSR002811-1"/>
    </source>
</evidence>
<dbReference type="Gene3D" id="3.40.1360.10">
    <property type="match status" value="1"/>
</dbReference>
<dbReference type="SUPFAM" id="SSF56731">
    <property type="entry name" value="DNA primase core"/>
    <property type="match status" value="1"/>
</dbReference>
<dbReference type="EMBL" id="JACNJD010000091">
    <property type="protein sequence ID" value="MBC8176108.1"/>
    <property type="molecule type" value="Genomic_DNA"/>
</dbReference>
<keyword evidence="8 12" id="KW-0862">Zinc</keyword>
<keyword evidence="5 12" id="KW-0235">DNA replication</keyword>
<dbReference type="NCBIfam" id="TIGR01391">
    <property type="entry name" value="dnaG"/>
    <property type="match status" value="1"/>
</dbReference>
<dbReference type="Pfam" id="PF10410">
    <property type="entry name" value="DnaB_bind"/>
    <property type="match status" value="1"/>
</dbReference>
<dbReference type="GO" id="GO:1990077">
    <property type="term" value="C:primosome complex"/>
    <property type="evidence" value="ECO:0007669"/>
    <property type="project" value="UniProtKB-KW"/>
</dbReference>
<evidence type="ECO:0000256" key="4">
    <source>
        <dbReference type="ARBA" id="ARBA00022695"/>
    </source>
</evidence>
<dbReference type="SUPFAM" id="SSF57783">
    <property type="entry name" value="Zinc beta-ribbon"/>
    <property type="match status" value="1"/>
</dbReference>
<dbReference type="PIRSF" id="PIRSF002811">
    <property type="entry name" value="DnaG"/>
    <property type="match status" value="1"/>
</dbReference>
<dbReference type="SMART" id="SM00400">
    <property type="entry name" value="ZnF_CHCC"/>
    <property type="match status" value="1"/>
</dbReference>